<protein>
    <submittedName>
        <fullName evidence="2">DUF3833 domain-containing protein</fullName>
    </submittedName>
</protein>
<dbReference type="RefSeq" id="WP_168606579.1">
    <property type="nucleotide sequence ID" value="NZ_CP038852.1"/>
</dbReference>
<dbReference type="KEGG" id="peg:E5R92_02710"/>
<dbReference type="InterPro" id="IPR024409">
    <property type="entry name" value="DUF3833"/>
</dbReference>
<sequence>MINFKTIRLTVLIISLFFTASCINNNSMKPTDFKNTEPTMTIEQYFNGPVKAWGLLQDRSGKVTRQFKADMTGSFEEDILTLKEDFYWTDGEKQNRIWKIKKIDQNYYEGTAPDVVGTAKGYQYGSAFKFEYDLMVPFKGKNIKVSFDDWIFKQDEDVAINRATLTKFGFKVGELTVFFKKN</sequence>
<accession>A0A6H1Q1A7</accession>
<dbReference type="AlphaFoldDB" id="A0A6H1Q1A7"/>
<dbReference type="EMBL" id="CP038852">
    <property type="protein sequence ID" value="QIZ20697.1"/>
    <property type="molecule type" value="Genomic_DNA"/>
</dbReference>
<dbReference type="Pfam" id="PF12915">
    <property type="entry name" value="DUF3833"/>
    <property type="match status" value="1"/>
</dbReference>
<dbReference type="PROSITE" id="PS51257">
    <property type="entry name" value="PROKAR_LIPOPROTEIN"/>
    <property type="match status" value="1"/>
</dbReference>
<gene>
    <name evidence="2" type="ORF">E5R92_02710</name>
</gene>
<evidence type="ECO:0000313" key="2">
    <source>
        <dbReference type="EMBL" id="QIZ20697.1"/>
    </source>
</evidence>
<name>A0A6H1Q1A7_9PROT</name>
<organism evidence="2 3">
    <name type="scientific">Candidatus Pelagibacter giovannonii</name>
    <dbReference type="NCBI Taxonomy" id="2563896"/>
    <lineage>
        <taxon>Bacteria</taxon>
        <taxon>Pseudomonadati</taxon>
        <taxon>Pseudomonadota</taxon>
        <taxon>Alphaproteobacteria</taxon>
        <taxon>Candidatus Pelagibacterales</taxon>
        <taxon>Candidatus Pelagibacteraceae</taxon>
        <taxon>Candidatus Pelagibacter</taxon>
    </lineage>
</organism>
<evidence type="ECO:0000313" key="3">
    <source>
        <dbReference type="Proteomes" id="UP000501094"/>
    </source>
</evidence>
<evidence type="ECO:0000256" key="1">
    <source>
        <dbReference type="SAM" id="SignalP"/>
    </source>
</evidence>
<feature type="chain" id="PRO_5026305849" evidence="1">
    <location>
        <begin position="21"/>
        <end position="182"/>
    </location>
</feature>
<dbReference type="Proteomes" id="UP000501094">
    <property type="component" value="Chromosome"/>
</dbReference>
<feature type="signal peptide" evidence="1">
    <location>
        <begin position="1"/>
        <end position="20"/>
    </location>
</feature>
<reference evidence="2 3" key="1">
    <citation type="journal article" date="2020" name="Nat. Microbiol.">
        <title>Lysogenic host-virus interactions in SAR11 marine bacteria.</title>
        <authorList>
            <person name="Morris R.M."/>
            <person name="Cain K.R."/>
            <person name="Hvorecny K.L."/>
            <person name="Kollman J.M."/>
        </authorList>
    </citation>
    <scope>NUCLEOTIDE SEQUENCE [LARGE SCALE GENOMIC DNA]</scope>
    <source>
        <strain evidence="2 3">NP1</strain>
    </source>
</reference>
<keyword evidence="1" id="KW-0732">Signal</keyword>
<keyword evidence="3" id="KW-1185">Reference proteome</keyword>
<proteinExistence type="predicted"/>